<dbReference type="SUPFAM" id="SSF53300">
    <property type="entry name" value="vWA-like"/>
    <property type="match status" value="1"/>
</dbReference>
<dbReference type="InterPro" id="IPR012990">
    <property type="entry name" value="Beta-sandwich_Sec23_24"/>
</dbReference>
<dbReference type="InParanoid" id="G4T7J8"/>
<feature type="compositionally biased region" description="Low complexity" evidence="1">
    <location>
        <begin position="12"/>
        <end position="23"/>
    </location>
</feature>
<dbReference type="Proteomes" id="UP000007148">
    <property type="component" value="Unassembled WGS sequence"/>
</dbReference>
<dbReference type="InterPro" id="IPR036180">
    <property type="entry name" value="Gelsolin-like_dom_sf"/>
</dbReference>
<dbReference type="HOGENOM" id="CLU_004589_1_0_1"/>
<evidence type="ECO:0000313" key="5">
    <source>
        <dbReference type="EMBL" id="CCA67291.1"/>
    </source>
</evidence>
<dbReference type="Pfam" id="PF04815">
    <property type="entry name" value="Sec23_helical"/>
    <property type="match status" value="1"/>
</dbReference>
<dbReference type="AlphaFoldDB" id="G4T7J8"/>
<dbReference type="PANTHER" id="PTHR13803:SF4">
    <property type="entry name" value="SECRETORY 24CD, ISOFORM C"/>
    <property type="match status" value="1"/>
</dbReference>
<dbReference type="OrthoDB" id="49016at2759"/>
<dbReference type="GO" id="GO:0008270">
    <property type="term" value="F:zinc ion binding"/>
    <property type="evidence" value="ECO:0007669"/>
    <property type="project" value="TreeGrafter"/>
</dbReference>
<evidence type="ECO:0000259" key="2">
    <source>
        <dbReference type="Pfam" id="PF04811"/>
    </source>
</evidence>
<name>G4T7J8_SERID</name>
<feature type="domain" description="Sec23/Sec24 helical" evidence="3">
    <location>
        <begin position="621"/>
        <end position="719"/>
    </location>
</feature>
<evidence type="ECO:0000259" key="3">
    <source>
        <dbReference type="Pfam" id="PF04815"/>
    </source>
</evidence>
<dbReference type="InterPro" id="IPR029006">
    <property type="entry name" value="ADF-H/Gelsolin-like_dom_sf"/>
</dbReference>
<gene>
    <name evidence="5" type="ORF">PIIN_01124</name>
</gene>
<sequence>MHRGRRPPPINPSAINNPIQQPPHSAGTPLQGLRTKLDPEQIPSTAAHFAEDEYRWTQESYITTGEQPVPLSASEYHAIDQGNSTPRYLRPTIYAIPSNADLQSMTHVPFGIHITPLAQQPLEEAPVPIIDFGEDVGTREDDSGNATSVGWKTTVAPPLYMTESPNARLELQRGTVDFLVPKAYWALAPPKRLIHSFVPVTVDSGVHEKKDTKQTSLLPSIGDAEREYRKPTAMHYVFAFDVSLESVQTGLLRSACDILIDLLYGAQSRGDSPEQGADRQTTLATQPWWSPESKIAIVTFDKELCFYDFSPTLDRPATLVVTDIEEVFSPMPASSSLFIDPSESRGLLLPFLSGLSDRYTNTVCAQAALGSSIAASLALLSQVGGKVLIFATCMPKLGFGMLTERENEKSIYTSESDSTLFIPREVSWKEMGEECVDCGVGVSMVLAPSRWADIGTIGIVPKLTGGDLYFHPKFDPERDFGVLYSQIRRFMDRETGYQATLKLRCTTGIHVDAYYGNGWERAGNIDLAAVDADKSLYASLNYVSALDNFSSLTLDSISSLVSSKGGPSSSHHRRITLGKQTQAYLQSALLYTTAAGERRVRVCNLSLPVVSLAGNVYRYGDYEGVVAAFAKTAIMQMIKRPLRDIRDSLTAQCAELLLHYRRYCAASSIASQLILPEGFTLLPVYVNCILKSRPLKGTPVMSDVRNVHAHQLSSKTVAEAGDAYDPTEQLYMDARPRIYLMDDGDTMFLWLGGDVHDSYWRDLFDVSSGHELSPVPKRLPELPNSFSTRVREVIAHLEHQTGSMRRFVIVRQNLDALEIDFANQLMEDTNNGAMSYLDYLCYVHRLISSSLDNGYSSITVGNSSARSIPW</sequence>
<dbReference type="InterPro" id="IPR036175">
    <property type="entry name" value="Sec23/24_helical_dom_sf"/>
</dbReference>
<comment type="caution">
    <text evidence="5">The sequence shown here is derived from an EMBL/GenBank/DDBJ whole genome shotgun (WGS) entry which is preliminary data.</text>
</comment>
<evidence type="ECO:0000256" key="1">
    <source>
        <dbReference type="SAM" id="MobiDB-lite"/>
    </source>
</evidence>
<dbReference type="SUPFAM" id="SSF81995">
    <property type="entry name" value="beta-sandwich domain of Sec23/24"/>
    <property type="match status" value="2"/>
</dbReference>
<dbReference type="Gene3D" id="2.60.40.1670">
    <property type="entry name" value="beta-sandwich domain of Sec23/24"/>
    <property type="match status" value="2"/>
</dbReference>
<dbReference type="Gene3D" id="3.40.20.10">
    <property type="entry name" value="Severin"/>
    <property type="match status" value="1"/>
</dbReference>
<dbReference type="Pfam" id="PF04811">
    <property type="entry name" value="Sec23_trunk"/>
    <property type="match status" value="1"/>
</dbReference>
<dbReference type="eggNOG" id="KOG1984">
    <property type="taxonomic scope" value="Eukaryota"/>
</dbReference>
<dbReference type="EMBL" id="CAFZ01000012">
    <property type="protein sequence ID" value="CCA67291.1"/>
    <property type="molecule type" value="Genomic_DNA"/>
</dbReference>
<dbReference type="PANTHER" id="PTHR13803">
    <property type="entry name" value="SEC24-RELATED PROTEIN"/>
    <property type="match status" value="1"/>
</dbReference>
<protein>
    <submittedName>
        <fullName evidence="5">Related to Protein transport protein Sec24C</fullName>
    </submittedName>
</protein>
<dbReference type="Gene3D" id="1.20.120.730">
    <property type="entry name" value="Sec23/Sec24 helical domain"/>
    <property type="match status" value="2"/>
</dbReference>
<dbReference type="GO" id="GO:0006886">
    <property type="term" value="P:intracellular protein transport"/>
    <property type="evidence" value="ECO:0007669"/>
    <property type="project" value="InterPro"/>
</dbReference>
<reference evidence="5 6" key="1">
    <citation type="journal article" date="2011" name="PLoS Pathog.">
        <title>Endophytic Life Strategies Decoded by Genome and Transcriptome Analyses of the Mutualistic Root Symbiont Piriformospora indica.</title>
        <authorList>
            <person name="Zuccaro A."/>
            <person name="Lahrmann U."/>
            <person name="Guldener U."/>
            <person name="Langen G."/>
            <person name="Pfiffi S."/>
            <person name="Biedenkopf D."/>
            <person name="Wong P."/>
            <person name="Samans B."/>
            <person name="Grimm C."/>
            <person name="Basiewicz M."/>
            <person name="Murat C."/>
            <person name="Martin F."/>
            <person name="Kogel K.H."/>
        </authorList>
    </citation>
    <scope>NUCLEOTIDE SEQUENCE [LARGE SCALE GENOMIC DNA]</scope>
    <source>
        <strain evidence="5 6">DSM 11827</strain>
    </source>
</reference>
<proteinExistence type="predicted"/>
<dbReference type="GO" id="GO:0030127">
    <property type="term" value="C:COPII vesicle coat"/>
    <property type="evidence" value="ECO:0007669"/>
    <property type="project" value="InterPro"/>
</dbReference>
<dbReference type="SUPFAM" id="SSF81811">
    <property type="entry name" value="Helical domain of Sec23/24"/>
    <property type="match status" value="1"/>
</dbReference>
<dbReference type="GO" id="GO:0070971">
    <property type="term" value="C:endoplasmic reticulum exit site"/>
    <property type="evidence" value="ECO:0007669"/>
    <property type="project" value="TreeGrafter"/>
</dbReference>
<feature type="domain" description="Sec23/Sec24 beta-sandwich" evidence="4">
    <location>
        <begin position="496"/>
        <end position="610"/>
    </location>
</feature>
<dbReference type="InterPro" id="IPR050550">
    <property type="entry name" value="SEC23_SEC24_subfamily"/>
</dbReference>
<dbReference type="InterPro" id="IPR036465">
    <property type="entry name" value="vWFA_dom_sf"/>
</dbReference>
<dbReference type="Gene3D" id="2.30.30.380">
    <property type="entry name" value="Zn-finger domain of Sec23/24"/>
    <property type="match status" value="1"/>
</dbReference>
<evidence type="ECO:0000313" key="6">
    <source>
        <dbReference type="Proteomes" id="UP000007148"/>
    </source>
</evidence>
<dbReference type="OMA" id="RLCKHGD"/>
<dbReference type="SUPFAM" id="SSF82754">
    <property type="entry name" value="C-terminal, gelsolin-like domain of Sec23/24"/>
    <property type="match status" value="1"/>
</dbReference>
<dbReference type="GO" id="GO:0090110">
    <property type="term" value="P:COPII-coated vesicle cargo loading"/>
    <property type="evidence" value="ECO:0007669"/>
    <property type="project" value="TreeGrafter"/>
</dbReference>
<dbReference type="InterPro" id="IPR006896">
    <property type="entry name" value="Sec23/24_trunk_dom"/>
</dbReference>
<dbReference type="Pfam" id="PF08033">
    <property type="entry name" value="Sec23_BS"/>
    <property type="match status" value="1"/>
</dbReference>
<feature type="domain" description="Sec23/Sec24 trunk" evidence="2">
    <location>
        <begin position="233"/>
        <end position="489"/>
    </location>
</feature>
<keyword evidence="6" id="KW-1185">Reference proteome</keyword>
<accession>G4T7J8</accession>
<dbReference type="Gene3D" id="3.40.50.410">
    <property type="entry name" value="von Willebrand factor, type A domain"/>
    <property type="match status" value="1"/>
</dbReference>
<dbReference type="FunCoup" id="G4T7J8">
    <property type="interactions" value="593"/>
</dbReference>
<dbReference type="STRING" id="1109443.G4T7J8"/>
<organism evidence="5 6">
    <name type="scientific">Serendipita indica (strain DSM 11827)</name>
    <name type="common">Root endophyte fungus</name>
    <name type="synonym">Piriformospora indica</name>
    <dbReference type="NCBI Taxonomy" id="1109443"/>
    <lineage>
        <taxon>Eukaryota</taxon>
        <taxon>Fungi</taxon>
        <taxon>Dikarya</taxon>
        <taxon>Basidiomycota</taxon>
        <taxon>Agaricomycotina</taxon>
        <taxon>Agaricomycetes</taxon>
        <taxon>Sebacinales</taxon>
        <taxon>Serendipitaceae</taxon>
        <taxon>Serendipita</taxon>
    </lineage>
</organism>
<evidence type="ECO:0000259" key="4">
    <source>
        <dbReference type="Pfam" id="PF08033"/>
    </source>
</evidence>
<dbReference type="InterPro" id="IPR006900">
    <property type="entry name" value="Sec23/24_helical_dom"/>
</dbReference>
<dbReference type="GO" id="GO:0000149">
    <property type="term" value="F:SNARE binding"/>
    <property type="evidence" value="ECO:0007669"/>
    <property type="project" value="TreeGrafter"/>
</dbReference>
<feature type="region of interest" description="Disordered" evidence="1">
    <location>
        <begin position="1"/>
        <end position="31"/>
    </location>
</feature>